<dbReference type="InterPro" id="IPR001647">
    <property type="entry name" value="HTH_TetR"/>
</dbReference>
<dbReference type="PANTHER" id="PTHR30055">
    <property type="entry name" value="HTH-TYPE TRANSCRIPTIONAL REGULATOR RUTR"/>
    <property type="match status" value="1"/>
</dbReference>
<dbReference type="Pfam" id="PF00440">
    <property type="entry name" value="TetR_N"/>
    <property type="match status" value="1"/>
</dbReference>
<sequence length="194" mass="21615">MTLSLRQRRRLQTAREIQLATLRLADARGLDEVTTEAIAERAGISTRTFFNYFPNKEAAAMGVPPGFPEDALADLAQGTGHLGADLKTFLGVHLDQLREDREILQHLTALGHSSPRLKHLLETLLLNLSEDLAATLARRMPTAPEHLSQMLAEWAMRVTGQAIRLWIEDEADSLHAGLDMAWAEQRDVARMLFG</sequence>
<feature type="DNA-binding region" description="H-T-H motif" evidence="4">
    <location>
        <begin position="34"/>
        <end position="53"/>
    </location>
</feature>
<keyword evidence="1" id="KW-0805">Transcription regulation</keyword>
<evidence type="ECO:0000313" key="6">
    <source>
        <dbReference type="EMBL" id="SIS70393.1"/>
    </source>
</evidence>
<dbReference type="PANTHER" id="PTHR30055:SF234">
    <property type="entry name" value="HTH-TYPE TRANSCRIPTIONAL REGULATOR BETI"/>
    <property type="match status" value="1"/>
</dbReference>
<feature type="domain" description="HTH tetR-type" evidence="5">
    <location>
        <begin position="11"/>
        <end position="71"/>
    </location>
</feature>
<name>A0A1N7L9C8_9RHOB</name>
<dbReference type="GO" id="GO:0000976">
    <property type="term" value="F:transcription cis-regulatory region binding"/>
    <property type="evidence" value="ECO:0007669"/>
    <property type="project" value="TreeGrafter"/>
</dbReference>
<dbReference type="RefSeq" id="WP_083947642.1">
    <property type="nucleotide sequence ID" value="NZ_FTOM01000002.1"/>
</dbReference>
<dbReference type="EMBL" id="FTOM01000002">
    <property type="protein sequence ID" value="SIS70393.1"/>
    <property type="molecule type" value="Genomic_DNA"/>
</dbReference>
<organism evidence="6 7">
    <name type="scientific">Phaeovulum vinaykumarii</name>
    <dbReference type="NCBI Taxonomy" id="407234"/>
    <lineage>
        <taxon>Bacteria</taxon>
        <taxon>Pseudomonadati</taxon>
        <taxon>Pseudomonadota</taxon>
        <taxon>Alphaproteobacteria</taxon>
        <taxon>Rhodobacterales</taxon>
        <taxon>Paracoccaceae</taxon>
        <taxon>Phaeovulum</taxon>
    </lineage>
</organism>
<dbReference type="Proteomes" id="UP000186098">
    <property type="component" value="Unassembled WGS sequence"/>
</dbReference>
<protein>
    <submittedName>
        <fullName evidence="6">Transcriptional regulator, TetR family</fullName>
    </submittedName>
</protein>
<dbReference type="GO" id="GO:0003700">
    <property type="term" value="F:DNA-binding transcription factor activity"/>
    <property type="evidence" value="ECO:0007669"/>
    <property type="project" value="TreeGrafter"/>
</dbReference>
<dbReference type="AlphaFoldDB" id="A0A1N7L9C8"/>
<dbReference type="InterPro" id="IPR009057">
    <property type="entry name" value="Homeodomain-like_sf"/>
</dbReference>
<evidence type="ECO:0000313" key="7">
    <source>
        <dbReference type="Proteomes" id="UP000186098"/>
    </source>
</evidence>
<accession>A0A1N7L9C8</accession>
<evidence type="ECO:0000256" key="3">
    <source>
        <dbReference type="ARBA" id="ARBA00023163"/>
    </source>
</evidence>
<dbReference type="InterPro" id="IPR050109">
    <property type="entry name" value="HTH-type_TetR-like_transc_reg"/>
</dbReference>
<evidence type="ECO:0000256" key="4">
    <source>
        <dbReference type="PROSITE-ProRule" id="PRU00335"/>
    </source>
</evidence>
<evidence type="ECO:0000256" key="1">
    <source>
        <dbReference type="ARBA" id="ARBA00023015"/>
    </source>
</evidence>
<keyword evidence="7" id="KW-1185">Reference proteome</keyword>
<dbReference type="STRING" id="407234.SAMN05421795_102714"/>
<reference evidence="7" key="1">
    <citation type="submission" date="2017-01" db="EMBL/GenBank/DDBJ databases">
        <authorList>
            <person name="Varghese N."/>
            <person name="Submissions S."/>
        </authorList>
    </citation>
    <scope>NUCLEOTIDE SEQUENCE [LARGE SCALE GENOMIC DNA]</scope>
    <source>
        <strain evidence="7">DSM 18714</strain>
    </source>
</reference>
<gene>
    <name evidence="6" type="ORF">SAMN05421795_102714</name>
</gene>
<evidence type="ECO:0000256" key="2">
    <source>
        <dbReference type="ARBA" id="ARBA00023125"/>
    </source>
</evidence>
<keyword evidence="2 4" id="KW-0238">DNA-binding</keyword>
<dbReference type="PROSITE" id="PS50977">
    <property type="entry name" value="HTH_TETR_2"/>
    <property type="match status" value="1"/>
</dbReference>
<dbReference type="OrthoDB" id="9811084at2"/>
<evidence type="ECO:0000259" key="5">
    <source>
        <dbReference type="PROSITE" id="PS50977"/>
    </source>
</evidence>
<dbReference type="Gene3D" id="1.10.357.10">
    <property type="entry name" value="Tetracycline Repressor, domain 2"/>
    <property type="match status" value="1"/>
</dbReference>
<dbReference type="SUPFAM" id="SSF46689">
    <property type="entry name" value="Homeodomain-like"/>
    <property type="match status" value="1"/>
</dbReference>
<keyword evidence="3" id="KW-0804">Transcription</keyword>
<proteinExistence type="predicted"/>